<name>Q12PB8_SHEDO</name>
<reference evidence="2 3" key="1">
    <citation type="submission" date="2006-03" db="EMBL/GenBank/DDBJ databases">
        <title>Complete sequence of Shewanella denitrificans OS217.</title>
        <authorList>
            <consortium name="US DOE Joint Genome Institute"/>
            <person name="Copeland A."/>
            <person name="Lucas S."/>
            <person name="Lapidus A."/>
            <person name="Barry K."/>
            <person name="Detter J.C."/>
            <person name="Glavina del Rio T."/>
            <person name="Hammon N."/>
            <person name="Israni S."/>
            <person name="Dalin E."/>
            <person name="Tice H."/>
            <person name="Pitluck S."/>
            <person name="Brettin T."/>
            <person name="Bruce D."/>
            <person name="Han C."/>
            <person name="Tapia R."/>
            <person name="Gilna P."/>
            <person name="Kiss H."/>
            <person name="Schmutz J."/>
            <person name="Larimer F."/>
            <person name="Land M."/>
            <person name="Hauser L."/>
            <person name="Kyrpides N."/>
            <person name="Lykidis A."/>
            <person name="Richardson P."/>
        </authorList>
    </citation>
    <scope>NUCLEOTIDE SEQUENCE [LARGE SCALE GENOMIC DNA]</scope>
    <source>
        <strain evidence="3">OS217 / ATCC BAA-1090 / DSM 15013</strain>
    </source>
</reference>
<accession>Q12PB8</accession>
<dbReference type="PROSITE" id="PS00085">
    <property type="entry name" value="CU2_MONOOXYGENASE_2"/>
    <property type="match status" value="1"/>
</dbReference>
<dbReference type="KEGG" id="sdn:Sden_1422"/>
<organism evidence="2 3">
    <name type="scientific">Shewanella denitrificans (strain OS217 / ATCC BAA-1090 / DSM 15013)</name>
    <dbReference type="NCBI Taxonomy" id="318161"/>
    <lineage>
        <taxon>Bacteria</taxon>
        <taxon>Pseudomonadati</taxon>
        <taxon>Pseudomonadota</taxon>
        <taxon>Gammaproteobacteria</taxon>
        <taxon>Alteromonadales</taxon>
        <taxon>Shewanellaceae</taxon>
        <taxon>Shewanella</taxon>
    </lineage>
</organism>
<evidence type="ECO:0000313" key="2">
    <source>
        <dbReference type="EMBL" id="ABE54708.1"/>
    </source>
</evidence>
<dbReference type="EMBL" id="CP000302">
    <property type="protein sequence ID" value="ABE54708.1"/>
    <property type="molecule type" value="Genomic_DNA"/>
</dbReference>
<dbReference type="Proteomes" id="UP000001982">
    <property type="component" value="Chromosome"/>
</dbReference>
<dbReference type="AlphaFoldDB" id="Q12PB8"/>
<feature type="region of interest" description="Disordered" evidence="1">
    <location>
        <begin position="122"/>
        <end position="144"/>
    </location>
</feature>
<evidence type="ECO:0000256" key="1">
    <source>
        <dbReference type="SAM" id="MobiDB-lite"/>
    </source>
</evidence>
<keyword evidence="3" id="KW-1185">Reference proteome</keyword>
<protein>
    <submittedName>
        <fullName evidence="2">Uncharacterized protein</fullName>
    </submittedName>
</protein>
<dbReference type="HOGENOM" id="CLU_1795164_0_0_6"/>
<dbReference type="InterPro" id="IPR014783">
    <property type="entry name" value="Cu2_ascorb_mOase_CS-2"/>
</dbReference>
<dbReference type="GO" id="GO:0016715">
    <property type="term" value="F:oxidoreductase activity, acting on paired donors, with incorporation or reduction of molecular oxygen, reduced ascorbate as one donor, and incorporation of one atom of oxygen"/>
    <property type="evidence" value="ECO:0007669"/>
    <property type="project" value="InterPro"/>
</dbReference>
<gene>
    <name evidence="2" type="ordered locus">Sden_1422</name>
</gene>
<sequence>MHAFTLTLHTHLFGKELPDKDLEKIAIAYAVTVERLMKKHGLSKYFDVNISWKRGSLLIYLGYVVLEPSTWIAAGKIATVGVTTTAAFFAAYKLAKNGYEEFKKDLRNEIIKESGVNAKAQKLYESEAEPPKSSNIIPIDRYRK</sequence>
<proteinExistence type="predicted"/>
<evidence type="ECO:0000313" key="3">
    <source>
        <dbReference type="Proteomes" id="UP000001982"/>
    </source>
</evidence>